<dbReference type="InterPro" id="IPR024185">
    <property type="entry name" value="FTHF_cligase-like_sf"/>
</dbReference>
<dbReference type="GO" id="GO:0009396">
    <property type="term" value="P:folic acid-containing compound biosynthetic process"/>
    <property type="evidence" value="ECO:0007669"/>
    <property type="project" value="TreeGrafter"/>
</dbReference>
<dbReference type="PIRSF" id="PIRSF006806">
    <property type="entry name" value="FTHF_cligase"/>
    <property type="match status" value="1"/>
</dbReference>
<dbReference type="InterPro" id="IPR037171">
    <property type="entry name" value="NagB/RpiA_transferase-like"/>
</dbReference>
<dbReference type="PANTHER" id="PTHR23407">
    <property type="entry name" value="ATPASE INHIBITOR/5-FORMYLTETRAHYDROFOLATE CYCLO-LIGASE"/>
    <property type="match status" value="1"/>
</dbReference>
<evidence type="ECO:0000256" key="4">
    <source>
        <dbReference type="PIRSR" id="PIRSR006806-1"/>
    </source>
</evidence>
<dbReference type="EC" id="6.3.3.2" evidence="5"/>
<feature type="binding site" evidence="4">
    <location>
        <position position="59"/>
    </location>
    <ligand>
        <name>substrate</name>
    </ligand>
</feature>
<dbReference type="PANTHER" id="PTHR23407:SF1">
    <property type="entry name" value="5-FORMYLTETRAHYDROFOLATE CYCLO-LIGASE"/>
    <property type="match status" value="1"/>
</dbReference>
<accession>A0A1M6KPC4</accession>
<dbReference type="GO" id="GO:0030272">
    <property type="term" value="F:5-formyltetrahydrofolate cyclo-ligase activity"/>
    <property type="evidence" value="ECO:0007669"/>
    <property type="project" value="UniProtKB-EC"/>
</dbReference>
<dbReference type="GO" id="GO:0035999">
    <property type="term" value="P:tetrahydrofolate interconversion"/>
    <property type="evidence" value="ECO:0007669"/>
    <property type="project" value="TreeGrafter"/>
</dbReference>
<comment type="catalytic activity">
    <reaction evidence="5">
        <text>(6S)-5-formyl-5,6,7,8-tetrahydrofolate + ATP = (6R)-5,10-methenyltetrahydrofolate + ADP + phosphate</text>
        <dbReference type="Rhea" id="RHEA:10488"/>
        <dbReference type="ChEBI" id="CHEBI:30616"/>
        <dbReference type="ChEBI" id="CHEBI:43474"/>
        <dbReference type="ChEBI" id="CHEBI:57455"/>
        <dbReference type="ChEBI" id="CHEBI:57457"/>
        <dbReference type="ChEBI" id="CHEBI:456216"/>
        <dbReference type="EC" id="6.3.3.2"/>
    </reaction>
</comment>
<sequence length="195" mass="22234">MEDVRIKKREVRTQILNIREGMDSVEYEKKSSAIQESLLDFANFQESKTILLYSPFRKEPDSTGVIEESFSMGKVVLLPVVHPKRQEFITFKIDNLEGDMRDGSGGKREPDPKICKPVPLRFIELAIIPGVAFDERGGRVGYGEGYYDKLIPLLPATTRKVAIAFENQLVSQVPMEAHDKFVDIIITEERVIYKI</sequence>
<keyword evidence="5" id="KW-0479">Metal-binding</keyword>
<dbReference type="STRING" id="1121393.SAMN02745216_01957"/>
<keyword evidence="2 4" id="KW-0547">Nucleotide-binding</keyword>
<dbReference type="SUPFAM" id="SSF100950">
    <property type="entry name" value="NagB/RpiA/CoA transferase-like"/>
    <property type="match status" value="1"/>
</dbReference>
<proteinExistence type="inferred from homology"/>
<dbReference type="EMBL" id="FQZU01000009">
    <property type="protein sequence ID" value="SHJ60765.1"/>
    <property type="molecule type" value="Genomic_DNA"/>
</dbReference>
<dbReference type="Pfam" id="PF01812">
    <property type="entry name" value="5-FTHF_cyc-lig"/>
    <property type="match status" value="1"/>
</dbReference>
<dbReference type="Proteomes" id="UP000183994">
    <property type="component" value="Unassembled WGS sequence"/>
</dbReference>
<dbReference type="RefSeq" id="WP_073475322.1">
    <property type="nucleotide sequence ID" value="NZ_FQZU01000009.1"/>
</dbReference>
<keyword evidence="6" id="KW-0436">Ligase</keyword>
<evidence type="ECO:0000313" key="6">
    <source>
        <dbReference type="EMBL" id="SHJ60765.1"/>
    </source>
</evidence>
<comment type="similarity">
    <text evidence="1 5">Belongs to the 5-formyltetrahydrofolate cyclo-ligase family.</text>
</comment>
<feature type="binding site" evidence="4">
    <location>
        <begin position="139"/>
        <end position="147"/>
    </location>
    <ligand>
        <name>ATP</name>
        <dbReference type="ChEBI" id="CHEBI:30616"/>
    </ligand>
</feature>
<comment type="cofactor">
    <cofactor evidence="5">
        <name>Mg(2+)</name>
        <dbReference type="ChEBI" id="CHEBI:18420"/>
    </cofactor>
</comment>
<name>A0A1M6KPC4_9BACT</name>
<dbReference type="GO" id="GO:0005524">
    <property type="term" value="F:ATP binding"/>
    <property type="evidence" value="ECO:0007669"/>
    <property type="project" value="UniProtKB-KW"/>
</dbReference>
<dbReference type="OrthoDB" id="9801938at2"/>
<keyword evidence="3 4" id="KW-0067">ATP-binding</keyword>
<reference evidence="7" key="1">
    <citation type="submission" date="2016-11" db="EMBL/GenBank/DDBJ databases">
        <authorList>
            <person name="Varghese N."/>
            <person name="Submissions S."/>
        </authorList>
    </citation>
    <scope>NUCLEOTIDE SEQUENCE [LARGE SCALE GENOMIC DNA]</scope>
    <source>
        <strain evidence="7">DSM 16219</strain>
    </source>
</reference>
<gene>
    <name evidence="6" type="ORF">SAMN02745216_01957</name>
</gene>
<dbReference type="GO" id="GO:0046872">
    <property type="term" value="F:metal ion binding"/>
    <property type="evidence" value="ECO:0007669"/>
    <property type="project" value="UniProtKB-KW"/>
</dbReference>
<dbReference type="Gene3D" id="3.40.50.10420">
    <property type="entry name" value="NagB/RpiA/CoA transferase-like"/>
    <property type="match status" value="1"/>
</dbReference>
<dbReference type="InterPro" id="IPR002698">
    <property type="entry name" value="FTHF_cligase"/>
</dbReference>
<dbReference type="NCBIfam" id="TIGR02727">
    <property type="entry name" value="MTHFS_bact"/>
    <property type="match status" value="1"/>
</dbReference>
<keyword evidence="5" id="KW-0460">Magnesium</keyword>
<evidence type="ECO:0000256" key="2">
    <source>
        <dbReference type="ARBA" id="ARBA00022741"/>
    </source>
</evidence>
<evidence type="ECO:0000256" key="5">
    <source>
        <dbReference type="RuleBase" id="RU361279"/>
    </source>
</evidence>
<organism evidence="6 7">
    <name type="scientific">Desulfatibacillum alkenivorans DSM 16219</name>
    <dbReference type="NCBI Taxonomy" id="1121393"/>
    <lineage>
        <taxon>Bacteria</taxon>
        <taxon>Pseudomonadati</taxon>
        <taxon>Thermodesulfobacteriota</taxon>
        <taxon>Desulfobacteria</taxon>
        <taxon>Desulfobacterales</taxon>
        <taxon>Desulfatibacillaceae</taxon>
        <taxon>Desulfatibacillum</taxon>
    </lineage>
</organism>
<feature type="binding site" evidence="4">
    <location>
        <begin position="8"/>
        <end position="12"/>
    </location>
    <ligand>
        <name>ATP</name>
        <dbReference type="ChEBI" id="CHEBI:30616"/>
    </ligand>
</feature>
<evidence type="ECO:0000313" key="7">
    <source>
        <dbReference type="Proteomes" id="UP000183994"/>
    </source>
</evidence>
<evidence type="ECO:0000256" key="3">
    <source>
        <dbReference type="ARBA" id="ARBA00022840"/>
    </source>
</evidence>
<keyword evidence="7" id="KW-1185">Reference proteome</keyword>
<protein>
    <recommendedName>
        <fullName evidence="5">5-formyltetrahydrofolate cyclo-ligase</fullName>
        <ecNumber evidence="5">6.3.3.2</ecNumber>
    </recommendedName>
</protein>
<evidence type="ECO:0000256" key="1">
    <source>
        <dbReference type="ARBA" id="ARBA00010638"/>
    </source>
</evidence>
<dbReference type="AlphaFoldDB" id="A0A1M6KPC4"/>